<dbReference type="AlphaFoldDB" id="A0A1G2S8E0"/>
<keyword evidence="1" id="KW-1133">Transmembrane helix</keyword>
<protein>
    <recommendedName>
        <fullName evidence="4">DUF2339 domain-containing protein</fullName>
    </recommendedName>
</protein>
<feature type="transmembrane region" description="Helical" evidence="1">
    <location>
        <begin position="307"/>
        <end position="326"/>
    </location>
</feature>
<feature type="transmembrane region" description="Helical" evidence="1">
    <location>
        <begin position="417"/>
        <end position="436"/>
    </location>
</feature>
<comment type="caution">
    <text evidence="2">The sequence shown here is derived from an EMBL/GenBank/DDBJ whole genome shotgun (WGS) entry which is preliminary data.</text>
</comment>
<feature type="transmembrane region" description="Helical" evidence="1">
    <location>
        <begin position="227"/>
        <end position="246"/>
    </location>
</feature>
<feature type="transmembrane region" description="Helical" evidence="1">
    <location>
        <begin position="595"/>
        <end position="613"/>
    </location>
</feature>
<feature type="transmembrane region" description="Helical" evidence="1">
    <location>
        <begin position="276"/>
        <end position="295"/>
    </location>
</feature>
<feature type="transmembrane region" description="Helical" evidence="1">
    <location>
        <begin position="541"/>
        <end position="561"/>
    </location>
</feature>
<feature type="transmembrane region" description="Helical" evidence="1">
    <location>
        <begin position="6"/>
        <end position="22"/>
    </location>
</feature>
<dbReference type="Proteomes" id="UP000179118">
    <property type="component" value="Unassembled WGS sequence"/>
</dbReference>
<evidence type="ECO:0000313" key="2">
    <source>
        <dbReference type="EMBL" id="OHA80968.1"/>
    </source>
</evidence>
<feature type="transmembrane region" description="Helical" evidence="1">
    <location>
        <begin position="502"/>
        <end position="521"/>
    </location>
</feature>
<gene>
    <name evidence="2" type="ORF">A3D51_03020</name>
</gene>
<keyword evidence="1" id="KW-0472">Membrane</keyword>
<feature type="transmembrane region" description="Helical" evidence="1">
    <location>
        <begin position="338"/>
        <end position="357"/>
    </location>
</feature>
<keyword evidence="1" id="KW-0812">Transmembrane</keyword>
<proteinExistence type="predicted"/>
<evidence type="ECO:0008006" key="4">
    <source>
        <dbReference type="Google" id="ProtNLM"/>
    </source>
</evidence>
<feature type="transmembrane region" description="Helical" evidence="1">
    <location>
        <begin position="475"/>
        <end position="495"/>
    </location>
</feature>
<sequence>MGILLGILFSVAFWGALIYVLVKGVKAIFGNSESSKISALARIIDQKGVITKDDFTVVVGSITSSKAPAPVKPASAYENISNALYASVPGQLSSTPSPASVGSAAVDQAEHDFTAGGKWLTLVGVLAIIFGVGFFIKYSFDNNLINEAGRVILGAVFGLAFILAGDFLYKKYASYASFLTGGGLGILYLSFYGAYGIYGVISQKTGLLLLIITTCIAVAMAVRYDKIWVAGVSVLGGFITPLLLGMQNTDTYLLLNYVLVLDLGLIGLAYYRKWSAIMLGSFVGTFLYLQWWFAFVYNANILWNTEVYVTIFWAIFLVATLLFYYSSTRAERFTGGEAMLMVFNALSYLGASYFMLHPLYGKLVGFVPLILAIVYIIIAWVGSTVRSENKALFIIPAGLAVLSLSLVFPIIFDSKTWIVASWFVEASVVAWMGAYLRSNIFYFIIPLIAWASANFLGVMSGLINQAQFLFNDRTVLYFVAAGSFFVCAYSIRMYYQSLGLTTTSWAPTFAIIGGVLVAIWGPQEISDLARRATINTQTAGVLTTVYLAVYALVVLVGGIYARSASLRVGSIVLFVVVIFKTFFVDMWSLGGLYRISAMIFLGVVLLIVGYLHARYATKIKEFLIVKDASI</sequence>
<dbReference type="PANTHER" id="PTHR38434:SF1">
    <property type="entry name" value="BLL2549 PROTEIN"/>
    <property type="match status" value="1"/>
</dbReference>
<feature type="transmembrane region" description="Helical" evidence="1">
    <location>
        <begin position="568"/>
        <end position="589"/>
    </location>
</feature>
<dbReference type="Pfam" id="PF10101">
    <property type="entry name" value="DUF2339"/>
    <property type="match status" value="2"/>
</dbReference>
<name>A0A1G2S8E0_9BACT</name>
<evidence type="ECO:0000256" key="1">
    <source>
        <dbReference type="SAM" id="Phobius"/>
    </source>
</evidence>
<dbReference type="EMBL" id="MHUT01000012">
    <property type="protein sequence ID" value="OHA80968.1"/>
    <property type="molecule type" value="Genomic_DNA"/>
</dbReference>
<feature type="transmembrane region" description="Helical" evidence="1">
    <location>
        <begin position="148"/>
        <end position="169"/>
    </location>
</feature>
<feature type="transmembrane region" description="Helical" evidence="1">
    <location>
        <begin position="391"/>
        <end position="411"/>
    </location>
</feature>
<feature type="transmembrane region" description="Helical" evidence="1">
    <location>
        <begin position="176"/>
        <end position="195"/>
    </location>
</feature>
<evidence type="ECO:0000313" key="3">
    <source>
        <dbReference type="Proteomes" id="UP000179118"/>
    </source>
</evidence>
<feature type="transmembrane region" description="Helical" evidence="1">
    <location>
        <begin position="363"/>
        <end position="382"/>
    </location>
</feature>
<dbReference type="InterPro" id="IPR019286">
    <property type="entry name" value="DUF2339_TM"/>
</dbReference>
<feature type="transmembrane region" description="Helical" evidence="1">
    <location>
        <begin position="443"/>
        <end position="463"/>
    </location>
</feature>
<feature type="transmembrane region" description="Helical" evidence="1">
    <location>
        <begin position="119"/>
        <end position="136"/>
    </location>
</feature>
<accession>A0A1G2S8E0</accession>
<reference evidence="2 3" key="1">
    <citation type="journal article" date="2016" name="Nat. Commun.">
        <title>Thousands of microbial genomes shed light on interconnected biogeochemical processes in an aquifer system.</title>
        <authorList>
            <person name="Anantharaman K."/>
            <person name="Brown C.T."/>
            <person name="Hug L.A."/>
            <person name="Sharon I."/>
            <person name="Castelle C.J."/>
            <person name="Probst A.J."/>
            <person name="Thomas B.C."/>
            <person name="Singh A."/>
            <person name="Wilkins M.J."/>
            <person name="Karaoz U."/>
            <person name="Brodie E.L."/>
            <person name="Williams K.H."/>
            <person name="Hubbard S.S."/>
            <person name="Banfield J.F."/>
        </authorList>
    </citation>
    <scope>NUCLEOTIDE SEQUENCE [LARGE SCALE GENOMIC DNA]</scope>
</reference>
<feature type="transmembrane region" description="Helical" evidence="1">
    <location>
        <begin position="201"/>
        <end position="220"/>
    </location>
</feature>
<feature type="transmembrane region" description="Helical" evidence="1">
    <location>
        <begin position="252"/>
        <end position="271"/>
    </location>
</feature>
<dbReference type="PANTHER" id="PTHR38434">
    <property type="entry name" value="BLL2549 PROTEIN"/>
    <property type="match status" value="1"/>
</dbReference>
<organism evidence="2 3">
    <name type="scientific">Candidatus Yonathbacteria bacterium RIFCSPHIGHO2_02_FULL_44_14</name>
    <dbReference type="NCBI Taxonomy" id="1802724"/>
    <lineage>
        <taxon>Bacteria</taxon>
        <taxon>Candidatus Yonathiibacteriota</taxon>
    </lineage>
</organism>